<evidence type="ECO:0000259" key="2">
    <source>
        <dbReference type="PROSITE" id="PS50035"/>
    </source>
</evidence>
<dbReference type="Proteomes" id="UP000234914">
    <property type="component" value="Unassembled WGS sequence"/>
</dbReference>
<dbReference type="InterPro" id="IPR025202">
    <property type="entry name" value="PLD-like_dom"/>
</dbReference>
<evidence type="ECO:0000313" key="4">
    <source>
        <dbReference type="Proteomes" id="UP000234914"/>
    </source>
</evidence>
<dbReference type="PANTHER" id="PTHR21248">
    <property type="entry name" value="CARDIOLIPIN SYNTHASE"/>
    <property type="match status" value="1"/>
</dbReference>
<protein>
    <recommendedName>
        <fullName evidence="2">PLD phosphodiesterase domain-containing protein</fullName>
    </recommendedName>
</protein>
<feature type="domain" description="PLD phosphodiesterase" evidence="2">
    <location>
        <begin position="205"/>
        <end position="232"/>
    </location>
</feature>
<evidence type="ECO:0000313" key="3">
    <source>
        <dbReference type="EMBL" id="PKZ68640.1"/>
    </source>
</evidence>
<keyword evidence="1" id="KW-0472">Membrane</keyword>
<feature type="domain" description="PLD phosphodiesterase" evidence="2">
    <location>
        <begin position="451"/>
        <end position="478"/>
    </location>
</feature>
<dbReference type="Gene3D" id="3.30.870.10">
    <property type="entry name" value="Endonuclease Chain A"/>
    <property type="match status" value="2"/>
</dbReference>
<dbReference type="GO" id="GO:0030572">
    <property type="term" value="F:phosphatidyltransferase activity"/>
    <property type="evidence" value="ECO:0007669"/>
    <property type="project" value="UniProtKB-ARBA"/>
</dbReference>
<name>A0A2I1RHN2_FAUOS</name>
<evidence type="ECO:0000256" key="1">
    <source>
        <dbReference type="SAM" id="Phobius"/>
    </source>
</evidence>
<dbReference type="SMART" id="SM00155">
    <property type="entry name" value="PLDc"/>
    <property type="match status" value="2"/>
</dbReference>
<dbReference type="GO" id="GO:0032049">
    <property type="term" value="P:cardiolipin biosynthetic process"/>
    <property type="evidence" value="ECO:0007669"/>
    <property type="project" value="UniProtKB-ARBA"/>
</dbReference>
<dbReference type="SUPFAM" id="SSF56024">
    <property type="entry name" value="Phospholipase D/nuclease"/>
    <property type="match status" value="2"/>
</dbReference>
<organism evidence="3 4">
    <name type="scientific">Faucicola osloensis</name>
    <name type="common">Moraxella osloensis</name>
    <dbReference type="NCBI Taxonomy" id="34062"/>
    <lineage>
        <taxon>Bacteria</taxon>
        <taxon>Pseudomonadati</taxon>
        <taxon>Pseudomonadota</taxon>
        <taxon>Gammaproteobacteria</taxon>
        <taxon>Moraxellales</taxon>
        <taxon>Moraxellaceae</taxon>
        <taxon>Faucicola</taxon>
    </lineage>
</organism>
<dbReference type="EMBL" id="PKJS01000008">
    <property type="protein sequence ID" value="PKZ68640.1"/>
    <property type="molecule type" value="Genomic_DNA"/>
</dbReference>
<sequence length="559" mass="63296">MTLVSAIMLRPLFKRRLIFLASLFLLGMAILFFIAWWGRLPANTGKSSTYQTAVITKNHQKTVATDMPPDEPSSRFRQFGSQSMADGIAELVKSHPQKTGVYPLPDGMDAFAARMLLISTAEKTLDVQYYIWNNDITGNLMFQAIKEAAERGVRVRLLIDDNNTRGLDPTLWVLNDHPNIEVRLMNPNRFRSWRWLGFVGDFDRLNHRMHNKSITADSQITITGGRNIGDEYFSLNQEMVFSDLDVLMVGHIVPQMSQAFDQYWNHKLAFPITDLVKKPEKSALNQVFTPKTQKADKPASQQLDPVLKLKNDYLKRLVAIDFVNQIKQQKLPLYWASVQLLTDNPDKLGNEANTQGLDINQSLGKISRELNLISAYFVPTEQGKDYFINLAKKGVAVNILTNAMSATDVKLVHSGYAKHRKDLLKAGVKLYELKPNAIKDNLRDSYLTGSSATSLHAKTFESDGEKVYIGSFNFDPRSALTNTELGVAIAHPVLANKIRNEFLQALPTTSYTLSLKDDNIQWSTLENGQIVTYDEEPQTKAWQRTLVWMLSHLPLEKFL</sequence>
<feature type="transmembrane region" description="Helical" evidence="1">
    <location>
        <begin position="17"/>
        <end position="38"/>
    </location>
</feature>
<keyword evidence="1" id="KW-1133">Transmembrane helix</keyword>
<dbReference type="CDD" id="cd09113">
    <property type="entry name" value="PLDc_ymdC_like_2"/>
    <property type="match status" value="1"/>
</dbReference>
<keyword evidence="1" id="KW-0812">Transmembrane</keyword>
<accession>A0A2I1RHN2</accession>
<dbReference type="PROSITE" id="PS50035">
    <property type="entry name" value="PLD"/>
    <property type="match status" value="2"/>
</dbReference>
<gene>
    <name evidence="3" type="ORF">CYJ96_07085</name>
</gene>
<proteinExistence type="predicted"/>
<reference evidence="3 4" key="1">
    <citation type="submission" date="2017-12" db="EMBL/GenBank/DDBJ databases">
        <title>Phylogenetic diversity of female urinary microbiome.</title>
        <authorList>
            <person name="Thomas-White K."/>
            <person name="Wolfe A.J."/>
        </authorList>
    </citation>
    <scope>NUCLEOTIDE SEQUENCE [LARGE SCALE GENOMIC DNA]</scope>
    <source>
        <strain evidence="3 4">UMB0416</strain>
    </source>
</reference>
<comment type="caution">
    <text evidence="3">The sequence shown here is derived from an EMBL/GenBank/DDBJ whole genome shotgun (WGS) entry which is preliminary data.</text>
</comment>
<dbReference type="Pfam" id="PF13091">
    <property type="entry name" value="PLDc_2"/>
    <property type="match status" value="2"/>
</dbReference>
<dbReference type="AlphaFoldDB" id="A0A2I1RHN2"/>
<dbReference type="PANTHER" id="PTHR21248:SF12">
    <property type="entry name" value="CARDIOLIPIN SYNTHASE C"/>
    <property type="match status" value="1"/>
</dbReference>
<dbReference type="InterPro" id="IPR001736">
    <property type="entry name" value="PLipase_D/transphosphatidylase"/>
</dbReference>
<dbReference type="CDD" id="cd09111">
    <property type="entry name" value="PLDc_ymdC_like_1"/>
    <property type="match status" value="1"/>
</dbReference>